<dbReference type="EMBL" id="KV878336">
    <property type="protein sequence ID" value="OJJ51739.1"/>
    <property type="molecule type" value="Genomic_DNA"/>
</dbReference>
<dbReference type="STRING" id="1073090.A0A1L9SX50"/>
<dbReference type="AlphaFoldDB" id="A0A1L9SX50"/>
<dbReference type="GeneID" id="34608321"/>
<dbReference type="Proteomes" id="UP000184188">
    <property type="component" value="Unassembled WGS sequence"/>
</dbReference>
<dbReference type="VEuPathDB" id="FungiDB:ASPZODRAFT_127864"/>
<feature type="compositionally biased region" description="Pro residues" evidence="1">
    <location>
        <begin position="264"/>
        <end position="276"/>
    </location>
</feature>
<reference evidence="4" key="1">
    <citation type="journal article" date="2017" name="Genome Biol.">
        <title>Comparative genomics reveals high biological diversity and specific adaptations in the industrially and medically important fungal genus Aspergillus.</title>
        <authorList>
            <person name="de Vries R.P."/>
            <person name="Riley R."/>
            <person name="Wiebenga A."/>
            <person name="Aguilar-Osorio G."/>
            <person name="Amillis S."/>
            <person name="Uchima C.A."/>
            <person name="Anderluh G."/>
            <person name="Asadollahi M."/>
            <person name="Askin M."/>
            <person name="Barry K."/>
            <person name="Battaglia E."/>
            <person name="Bayram O."/>
            <person name="Benocci T."/>
            <person name="Braus-Stromeyer S.A."/>
            <person name="Caldana C."/>
            <person name="Canovas D."/>
            <person name="Cerqueira G.C."/>
            <person name="Chen F."/>
            <person name="Chen W."/>
            <person name="Choi C."/>
            <person name="Clum A."/>
            <person name="Dos Santos R.A."/>
            <person name="Damasio A.R."/>
            <person name="Diallinas G."/>
            <person name="Emri T."/>
            <person name="Fekete E."/>
            <person name="Flipphi M."/>
            <person name="Freyberg S."/>
            <person name="Gallo A."/>
            <person name="Gournas C."/>
            <person name="Habgood R."/>
            <person name="Hainaut M."/>
            <person name="Harispe M.L."/>
            <person name="Henrissat B."/>
            <person name="Hilden K.S."/>
            <person name="Hope R."/>
            <person name="Hossain A."/>
            <person name="Karabika E."/>
            <person name="Karaffa L."/>
            <person name="Karanyi Z."/>
            <person name="Krasevec N."/>
            <person name="Kuo A."/>
            <person name="Kusch H."/>
            <person name="LaButti K."/>
            <person name="Lagendijk E.L."/>
            <person name="Lapidus A."/>
            <person name="Levasseur A."/>
            <person name="Lindquist E."/>
            <person name="Lipzen A."/>
            <person name="Logrieco A.F."/>
            <person name="MacCabe A."/>
            <person name="Maekelae M.R."/>
            <person name="Malavazi I."/>
            <person name="Melin P."/>
            <person name="Meyer V."/>
            <person name="Mielnichuk N."/>
            <person name="Miskei M."/>
            <person name="Molnar A.P."/>
            <person name="Mule G."/>
            <person name="Ngan C.Y."/>
            <person name="Orejas M."/>
            <person name="Orosz E."/>
            <person name="Ouedraogo J.P."/>
            <person name="Overkamp K.M."/>
            <person name="Park H.-S."/>
            <person name="Perrone G."/>
            <person name="Piumi F."/>
            <person name="Punt P.J."/>
            <person name="Ram A.F."/>
            <person name="Ramon A."/>
            <person name="Rauscher S."/>
            <person name="Record E."/>
            <person name="Riano-Pachon D.M."/>
            <person name="Robert V."/>
            <person name="Roehrig J."/>
            <person name="Ruller R."/>
            <person name="Salamov A."/>
            <person name="Salih N.S."/>
            <person name="Samson R.A."/>
            <person name="Sandor E."/>
            <person name="Sanguinetti M."/>
            <person name="Schuetze T."/>
            <person name="Sepcic K."/>
            <person name="Shelest E."/>
            <person name="Sherlock G."/>
            <person name="Sophianopoulou V."/>
            <person name="Squina F.M."/>
            <person name="Sun H."/>
            <person name="Susca A."/>
            <person name="Todd R.B."/>
            <person name="Tsang A."/>
            <person name="Unkles S.E."/>
            <person name="van de Wiele N."/>
            <person name="van Rossen-Uffink D."/>
            <person name="Oliveira J.V."/>
            <person name="Vesth T.C."/>
            <person name="Visser J."/>
            <person name="Yu J.-H."/>
            <person name="Zhou M."/>
            <person name="Andersen M.R."/>
            <person name="Archer D.B."/>
            <person name="Baker S.E."/>
            <person name="Benoit I."/>
            <person name="Brakhage A.A."/>
            <person name="Braus G.H."/>
            <person name="Fischer R."/>
            <person name="Frisvad J.C."/>
            <person name="Goldman G.H."/>
            <person name="Houbraken J."/>
            <person name="Oakley B."/>
            <person name="Pocsi I."/>
            <person name="Scazzocchio C."/>
            <person name="Seiboth B."/>
            <person name="vanKuyk P.A."/>
            <person name="Wortman J."/>
            <person name="Dyer P.S."/>
            <person name="Grigoriev I.V."/>
        </authorList>
    </citation>
    <scope>NUCLEOTIDE SEQUENCE [LARGE SCALE GENOMIC DNA]</scope>
    <source>
        <strain evidence="4">CBS 506.65</strain>
    </source>
</reference>
<accession>A0A1L9SX50</accession>
<dbReference type="SUPFAM" id="SSF53474">
    <property type="entry name" value="alpha/beta-Hydrolases"/>
    <property type="match status" value="1"/>
</dbReference>
<dbReference type="InterPro" id="IPR029058">
    <property type="entry name" value="AB_hydrolase_fold"/>
</dbReference>
<name>A0A1L9SX50_9EURO</name>
<gene>
    <name evidence="3" type="ORF">ASPZODRAFT_127864</name>
</gene>
<dbReference type="OrthoDB" id="94039at2759"/>
<evidence type="ECO:0000313" key="4">
    <source>
        <dbReference type="Proteomes" id="UP000184188"/>
    </source>
</evidence>
<dbReference type="Gene3D" id="3.40.50.1820">
    <property type="entry name" value="alpha/beta hydrolase"/>
    <property type="match status" value="1"/>
</dbReference>
<dbReference type="RefSeq" id="XP_022586249.1">
    <property type="nucleotide sequence ID" value="XM_022721856.1"/>
</dbReference>
<protein>
    <recommendedName>
        <fullName evidence="2">AB hydrolase-1 domain-containing protein</fullName>
    </recommendedName>
</protein>
<organism evidence="3 4">
    <name type="scientific">Penicilliopsis zonata CBS 506.65</name>
    <dbReference type="NCBI Taxonomy" id="1073090"/>
    <lineage>
        <taxon>Eukaryota</taxon>
        <taxon>Fungi</taxon>
        <taxon>Dikarya</taxon>
        <taxon>Ascomycota</taxon>
        <taxon>Pezizomycotina</taxon>
        <taxon>Eurotiomycetes</taxon>
        <taxon>Eurotiomycetidae</taxon>
        <taxon>Eurotiales</taxon>
        <taxon>Aspergillaceae</taxon>
        <taxon>Penicilliopsis</taxon>
    </lineage>
</organism>
<evidence type="ECO:0000313" key="3">
    <source>
        <dbReference type="EMBL" id="OJJ51739.1"/>
    </source>
</evidence>
<evidence type="ECO:0000256" key="1">
    <source>
        <dbReference type="SAM" id="MobiDB-lite"/>
    </source>
</evidence>
<feature type="domain" description="AB hydrolase-1" evidence="2">
    <location>
        <begin position="69"/>
        <end position="217"/>
    </location>
</feature>
<proteinExistence type="predicted"/>
<keyword evidence="4" id="KW-1185">Reference proteome</keyword>
<feature type="region of interest" description="Disordered" evidence="1">
    <location>
        <begin position="262"/>
        <end position="288"/>
    </location>
</feature>
<sequence length="440" mass="48899">MDPSLLTAPRVFQITEHVLPCQHIREYPRATATSQDETLHLAVKQYRPRDNLDPRPGDISIIGAAANGFSKELYEPLWVELHRALEQAGVAIRGIWIADAANQGASFALNKEKIGDDPSWFDHSRDLIHLVNIFREQLPRPIIGLGHSMGATELVQVSLAHPRLFHSVILIEPILFSSFNLDDPSVKAAKFPPAVHAARRKETWPSRAVAAEEFQRSRFYKTWDPRVLDLHIQHGLCETTSETNEVTLATPKAQEVFNYLRPTFVPPPPPPPPPGSGPSESPQFADPSALRDMPHALAQQQSSRRSLFYRPETTITYTNLPHLRPATLFVFAAQSMFVSSASDRARLVDRTGSGVGGSGGAAASRVHTVVVEKTTHLAPMERPGSVARECAGFILSEATRWVRGEETLRGEWRGRTGHERRELTAEFVRLLAVAEEKSKL</sequence>
<dbReference type="InterPro" id="IPR000073">
    <property type="entry name" value="AB_hydrolase_1"/>
</dbReference>
<evidence type="ECO:0000259" key="2">
    <source>
        <dbReference type="Pfam" id="PF12697"/>
    </source>
</evidence>
<dbReference type="Pfam" id="PF12697">
    <property type="entry name" value="Abhydrolase_6"/>
    <property type="match status" value="1"/>
</dbReference>